<reference evidence="1" key="1">
    <citation type="submission" date="2021-06" db="EMBL/GenBank/DDBJ databases">
        <authorList>
            <person name="Kallberg Y."/>
            <person name="Tangrot J."/>
            <person name="Rosling A."/>
        </authorList>
    </citation>
    <scope>NUCLEOTIDE SEQUENCE</scope>
    <source>
        <strain evidence="1">AU212A</strain>
    </source>
</reference>
<accession>A0ACA9K1K4</accession>
<comment type="caution">
    <text evidence="1">The sequence shown here is derived from an EMBL/GenBank/DDBJ whole genome shotgun (WGS) entry which is preliminary data.</text>
</comment>
<evidence type="ECO:0000313" key="1">
    <source>
        <dbReference type="EMBL" id="CAG8444546.1"/>
    </source>
</evidence>
<name>A0ACA9K1K4_9GLOM</name>
<sequence length="347" mass="38752">MTTNLILEKSIILPGAIIADSYASATFLFYACKGTYGNDNEYFGKDYLNHWNGIFQNTPTDDTYQRSLLEQIGSYSSALLEVLFAYEGWNNLNYSTEEFKSPAKLKYSTLSSVIISFILYFLTNVAFITVVNPKDAINSNDPMAINFGRILLGEPGRILISILISISALGCVGSLVFMGSRVITYAAQTGFMPYSHKLYIWHPTFDTPLNALSLQFVYCAILILLFPAGSTDSNLSKNNLEDICRNLGLPTEGVKADLVQRLKIHSARVLASPVLLDSTNDIMVEGDYVDDDENTHMTREKNYETDLELDEESTPIQTLRERALKTRYNNIAKSSVAHQSTTELNSM</sequence>
<protein>
    <submittedName>
        <fullName evidence="1">2546_t:CDS:1</fullName>
    </submittedName>
</protein>
<keyword evidence="2" id="KW-1185">Reference proteome</keyword>
<organism evidence="1 2">
    <name type="scientific">Scutellospora calospora</name>
    <dbReference type="NCBI Taxonomy" id="85575"/>
    <lineage>
        <taxon>Eukaryota</taxon>
        <taxon>Fungi</taxon>
        <taxon>Fungi incertae sedis</taxon>
        <taxon>Mucoromycota</taxon>
        <taxon>Glomeromycotina</taxon>
        <taxon>Glomeromycetes</taxon>
        <taxon>Diversisporales</taxon>
        <taxon>Gigasporaceae</taxon>
        <taxon>Scutellospora</taxon>
    </lineage>
</organism>
<proteinExistence type="predicted"/>
<gene>
    <name evidence="1" type="ORF">SCALOS_LOCUS844</name>
</gene>
<evidence type="ECO:0000313" key="2">
    <source>
        <dbReference type="Proteomes" id="UP000789860"/>
    </source>
</evidence>
<dbReference type="Proteomes" id="UP000789860">
    <property type="component" value="Unassembled WGS sequence"/>
</dbReference>
<dbReference type="EMBL" id="CAJVPM010000440">
    <property type="protein sequence ID" value="CAG8444546.1"/>
    <property type="molecule type" value="Genomic_DNA"/>
</dbReference>